<keyword evidence="1" id="KW-0723">Serine/threonine-protein kinase</keyword>
<comment type="caution">
    <text evidence="4">The sequence shown here is derived from an EMBL/GenBank/DDBJ whole genome shotgun (WGS) entry which is preliminary data.</text>
</comment>
<sequence length="142" mass="14803">MPSTARAPRAARQLLGGLLERVDGGGRFAEDGALVVTELVSNAVRHGQPGGARRLVFVRFDLAVDRLTVEVHDASPLPPCEVTPDAMAQAGRGLLLVRALTTSWGWGPREGVGKAVWAVLAPAGGPPRSRSARRAAPGQVGD</sequence>
<proteinExistence type="predicted"/>
<evidence type="ECO:0000256" key="1">
    <source>
        <dbReference type="ARBA" id="ARBA00022527"/>
    </source>
</evidence>
<evidence type="ECO:0000313" key="4">
    <source>
        <dbReference type="EMBL" id="GAA1223086.1"/>
    </source>
</evidence>
<evidence type="ECO:0000313" key="5">
    <source>
        <dbReference type="Proteomes" id="UP001500037"/>
    </source>
</evidence>
<dbReference type="Gene3D" id="3.30.565.10">
    <property type="entry name" value="Histidine kinase-like ATPase, C-terminal domain"/>
    <property type="match status" value="1"/>
</dbReference>
<accession>A0ABN1VTW4</accession>
<protein>
    <recommendedName>
        <fullName evidence="3">Histidine kinase/HSP90-like ATPase domain-containing protein</fullName>
    </recommendedName>
</protein>
<keyword evidence="1" id="KW-0418">Kinase</keyword>
<dbReference type="PANTHER" id="PTHR35526">
    <property type="entry name" value="ANTI-SIGMA-F FACTOR RSBW-RELATED"/>
    <property type="match status" value="1"/>
</dbReference>
<dbReference type="CDD" id="cd16936">
    <property type="entry name" value="HATPase_RsbW-like"/>
    <property type="match status" value="1"/>
</dbReference>
<dbReference type="InterPro" id="IPR003594">
    <property type="entry name" value="HATPase_dom"/>
</dbReference>
<feature type="domain" description="Histidine kinase/HSP90-like ATPase" evidence="3">
    <location>
        <begin position="2"/>
        <end position="117"/>
    </location>
</feature>
<name>A0ABN1VTW4_9ACTN</name>
<dbReference type="RefSeq" id="WP_344439966.1">
    <property type="nucleotide sequence ID" value="NZ_BAAALF010000011.1"/>
</dbReference>
<dbReference type="EMBL" id="BAAALF010000011">
    <property type="protein sequence ID" value="GAA1223086.1"/>
    <property type="molecule type" value="Genomic_DNA"/>
</dbReference>
<dbReference type="InterPro" id="IPR050267">
    <property type="entry name" value="Anti-sigma-factor_SerPK"/>
</dbReference>
<dbReference type="SUPFAM" id="SSF55874">
    <property type="entry name" value="ATPase domain of HSP90 chaperone/DNA topoisomerase II/histidine kinase"/>
    <property type="match status" value="1"/>
</dbReference>
<evidence type="ECO:0000256" key="2">
    <source>
        <dbReference type="SAM" id="MobiDB-lite"/>
    </source>
</evidence>
<keyword evidence="1" id="KW-0808">Transferase</keyword>
<dbReference type="PANTHER" id="PTHR35526:SF3">
    <property type="entry name" value="ANTI-SIGMA-F FACTOR RSBW"/>
    <property type="match status" value="1"/>
</dbReference>
<keyword evidence="5" id="KW-1185">Reference proteome</keyword>
<dbReference type="Pfam" id="PF13581">
    <property type="entry name" value="HATPase_c_2"/>
    <property type="match status" value="1"/>
</dbReference>
<reference evidence="4 5" key="1">
    <citation type="journal article" date="2019" name="Int. J. Syst. Evol. Microbiol.">
        <title>The Global Catalogue of Microorganisms (GCM) 10K type strain sequencing project: providing services to taxonomists for standard genome sequencing and annotation.</title>
        <authorList>
            <consortium name="The Broad Institute Genomics Platform"/>
            <consortium name="The Broad Institute Genome Sequencing Center for Infectious Disease"/>
            <person name="Wu L."/>
            <person name="Ma J."/>
        </authorList>
    </citation>
    <scope>NUCLEOTIDE SEQUENCE [LARGE SCALE GENOMIC DNA]</scope>
    <source>
        <strain evidence="4 5">JCM 13004</strain>
    </source>
</reference>
<gene>
    <name evidence="4" type="ORF">GCM10009665_11720</name>
</gene>
<dbReference type="InterPro" id="IPR036890">
    <property type="entry name" value="HATPase_C_sf"/>
</dbReference>
<evidence type="ECO:0000259" key="3">
    <source>
        <dbReference type="Pfam" id="PF13581"/>
    </source>
</evidence>
<organism evidence="4 5">
    <name type="scientific">Kitasatospora nipponensis</name>
    <dbReference type="NCBI Taxonomy" id="258049"/>
    <lineage>
        <taxon>Bacteria</taxon>
        <taxon>Bacillati</taxon>
        <taxon>Actinomycetota</taxon>
        <taxon>Actinomycetes</taxon>
        <taxon>Kitasatosporales</taxon>
        <taxon>Streptomycetaceae</taxon>
        <taxon>Kitasatospora</taxon>
    </lineage>
</organism>
<feature type="region of interest" description="Disordered" evidence="2">
    <location>
        <begin position="123"/>
        <end position="142"/>
    </location>
</feature>
<dbReference type="Proteomes" id="UP001500037">
    <property type="component" value="Unassembled WGS sequence"/>
</dbReference>